<evidence type="ECO:0000313" key="4">
    <source>
        <dbReference type="Proteomes" id="UP000278807"/>
    </source>
</evidence>
<feature type="compositionally biased region" description="Polar residues" evidence="1">
    <location>
        <begin position="10"/>
        <end position="24"/>
    </location>
</feature>
<accession>A0A0R3T7U6</accession>
<dbReference type="AlphaFoldDB" id="A0A0R3T7U6"/>
<evidence type="ECO:0000313" key="5">
    <source>
        <dbReference type="WBParaSite" id="HNAJ_0000313401-mRNA-1"/>
    </source>
</evidence>
<feature type="domain" description="RFX1-4/6/8-like BCD" evidence="2">
    <location>
        <begin position="145"/>
        <end position="339"/>
    </location>
</feature>
<dbReference type="GO" id="GO:0000978">
    <property type="term" value="F:RNA polymerase II cis-regulatory region sequence-specific DNA binding"/>
    <property type="evidence" value="ECO:0007669"/>
    <property type="project" value="TreeGrafter"/>
</dbReference>
<evidence type="ECO:0000256" key="1">
    <source>
        <dbReference type="SAM" id="MobiDB-lite"/>
    </source>
</evidence>
<dbReference type="GO" id="GO:0000981">
    <property type="term" value="F:DNA-binding transcription factor activity, RNA polymerase II-specific"/>
    <property type="evidence" value="ECO:0007669"/>
    <property type="project" value="TreeGrafter"/>
</dbReference>
<gene>
    <name evidence="3" type="ORF">HNAJ_LOCUS3133</name>
</gene>
<reference evidence="3 4" key="2">
    <citation type="submission" date="2018-11" db="EMBL/GenBank/DDBJ databases">
        <authorList>
            <consortium name="Pathogen Informatics"/>
        </authorList>
    </citation>
    <scope>NUCLEOTIDE SEQUENCE [LARGE SCALE GENOMIC DNA]</scope>
</reference>
<dbReference type="PANTHER" id="PTHR12619:SF33">
    <property type="entry name" value="RFX, ISOFORM H"/>
    <property type="match status" value="1"/>
</dbReference>
<dbReference type="WBParaSite" id="HNAJ_0000313401-mRNA-1">
    <property type="protein sequence ID" value="HNAJ_0000313401-mRNA-1"/>
    <property type="gene ID" value="HNAJ_0000313401"/>
</dbReference>
<reference evidence="5" key="1">
    <citation type="submission" date="2017-02" db="UniProtKB">
        <authorList>
            <consortium name="WormBaseParasite"/>
        </authorList>
    </citation>
    <scope>IDENTIFICATION</scope>
</reference>
<organism evidence="5">
    <name type="scientific">Rodentolepis nana</name>
    <name type="common">Dwarf tapeworm</name>
    <name type="synonym">Hymenolepis nana</name>
    <dbReference type="NCBI Taxonomy" id="102285"/>
    <lineage>
        <taxon>Eukaryota</taxon>
        <taxon>Metazoa</taxon>
        <taxon>Spiralia</taxon>
        <taxon>Lophotrochozoa</taxon>
        <taxon>Platyhelminthes</taxon>
        <taxon>Cestoda</taxon>
        <taxon>Eucestoda</taxon>
        <taxon>Cyclophyllidea</taxon>
        <taxon>Hymenolepididae</taxon>
        <taxon>Rodentolepis</taxon>
    </lineage>
</organism>
<dbReference type="Pfam" id="PF25340">
    <property type="entry name" value="BCD_RFX"/>
    <property type="match status" value="2"/>
</dbReference>
<dbReference type="PANTHER" id="PTHR12619">
    <property type="entry name" value="RFX TRANSCRIPTION FACTOR FAMILY"/>
    <property type="match status" value="1"/>
</dbReference>
<feature type="domain" description="RFX1-4/6/8-like BCD" evidence="2">
    <location>
        <begin position="408"/>
        <end position="500"/>
    </location>
</feature>
<name>A0A0R3T7U6_RODNA</name>
<dbReference type="EMBL" id="UZAE01001737">
    <property type="protein sequence ID" value="VDN98992.1"/>
    <property type="molecule type" value="Genomic_DNA"/>
</dbReference>
<dbReference type="STRING" id="102285.A0A0R3T7U6"/>
<keyword evidence="4" id="KW-1185">Reference proteome</keyword>
<dbReference type="Proteomes" id="UP000278807">
    <property type="component" value="Unassembled WGS sequence"/>
</dbReference>
<dbReference type="OrthoDB" id="10056949at2759"/>
<feature type="region of interest" description="Disordered" evidence="1">
    <location>
        <begin position="1"/>
        <end position="24"/>
    </location>
</feature>
<proteinExistence type="predicted"/>
<evidence type="ECO:0000313" key="3">
    <source>
        <dbReference type="EMBL" id="VDN98992.1"/>
    </source>
</evidence>
<dbReference type="InterPro" id="IPR039779">
    <property type="entry name" value="RFX-like"/>
</dbReference>
<sequence>MAKPRMDNFYSGSSIKQPSVGTSSTSAFKPYDTLKGGKNGGSALLYDWKGLEGLSEETEPSDLTIVSGHLTALTEHSIENEDRLYFGSGNQQPNLPNFTDLCQLVGIDLSPGSSSFPVDLSMDSSGNNSKQLKAEIPGRVATIQFVKLYEQHCAEVYEAILTPQLEKLRNIWQRFWSPCDVLTKDLGQKDPGTNIHTNSETRLNKMQLALINNRKSLCLFVEIADKALYQTLLEIIVSDSLKSLPPSLLHTVKMMIKRVQHCLRSAIRHLSPTLINCKLTAISGFIKGLRRVIGLANLSRAADQVFNSPEKLEQMRLDIQKLDLASIEAQGSWASDCLPSWTLFSERSLLANVAILSTTIHEISNRSNQISMNNSSRMKIPSFPNLTSNDSIQPMSQLESSMGFPLTMVQLHSELQHLLSPNATLACLVTWLDRIVLRGLDEHVIGPKRANAARQLMLVWNYYSSLLIRELTLRSAPSFNSCYLIRMLCDEYLSFRLEQIAESPLLSIPSRSSAISVGPHRPEGCVCCKGSSSPNMQNKNITESEVTLTSTAGEGPNENEADIAAATLLTTFNSRDEEEENSRDLEAESPWEQATSSNCFTYFDGCQTTKLPSMVLAGSDSMWTSFSFPGNALGIQSFTDEDAIAMNTMESTQTTPPSDTHVLPQMNMLPVFPDQIPIKPSPPSQSIMNVNEGDVSRVKKRGNEKEIGGLVGNPINEIAHKAG</sequence>
<protein>
    <submittedName>
        <fullName evidence="5">RFX-type winged-helix domain-containing protein</fullName>
    </submittedName>
</protein>
<evidence type="ECO:0000259" key="2">
    <source>
        <dbReference type="Pfam" id="PF25340"/>
    </source>
</evidence>
<dbReference type="InterPro" id="IPR057321">
    <property type="entry name" value="RFX1-4/6/8-like_BCD"/>
</dbReference>